<feature type="DNA-binding region" description="Homeobox" evidence="4">
    <location>
        <begin position="41"/>
        <end position="100"/>
    </location>
</feature>
<evidence type="ECO:0000256" key="6">
    <source>
        <dbReference type="SAM" id="MobiDB-lite"/>
    </source>
</evidence>
<feature type="region of interest" description="Disordered" evidence="6">
    <location>
        <begin position="376"/>
        <end position="500"/>
    </location>
</feature>
<reference evidence="8 9" key="1">
    <citation type="submission" date="2015-03" db="EMBL/GenBank/DDBJ databases">
        <title>RNA-seq based gene annotation and comparative genomics of four Zymoseptoria species reveal species-specific pathogenicity related genes and transposable element activity.</title>
        <authorList>
            <person name="Grandaubert J."/>
            <person name="Bhattacharyya A."/>
            <person name="Stukenbrock E.H."/>
        </authorList>
    </citation>
    <scope>NUCLEOTIDE SEQUENCE [LARGE SCALE GENOMIC DNA]</scope>
    <source>
        <strain evidence="8 9">Zb18110</strain>
    </source>
</reference>
<dbReference type="GO" id="GO:0000978">
    <property type="term" value="F:RNA polymerase II cis-regulatory region sequence-specific DNA binding"/>
    <property type="evidence" value="ECO:0007669"/>
    <property type="project" value="TreeGrafter"/>
</dbReference>
<dbReference type="PANTHER" id="PTHR24324:SF9">
    <property type="entry name" value="HOMEOBOX DOMAIN-CONTAINING PROTEIN"/>
    <property type="match status" value="1"/>
</dbReference>
<dbReference type="PROSITE" id="PS00027">
    <property type="entry name" value="HOMEOBOX_1"/>
    <property type="match status" value="1"/>
</dbReference>
<dbReference type="PANTHER" id="PTHR24324">
    <property type="entry name" value="HOMEOBOX PROTEIN HHEX"/>
    <property type="match status" value="1"/>
</dbReference>
<dbReference type="SMART" id="SM00389">
    <property type="entry name" value="HOX"/>
    <property type="match status" value="1"/>
</dbReference>
<dbReference type="OrthoDB" id="6159439at2759"/>
<organism evidence="8 9">
    <name type="scientific">Zymoseptoria brevis</name>
    <dbReference type="NCBI Taxonomy" id="1047168"/>
    <lineage>
        <taxon>Eukaryota</taxon>
        <taxon>Fungi</taxon>
        <taxon>Dikarya</taxon>
        <taxon>Ascomycota</taxon>
        <taxon>Pezizomycotina</taxon>
        <taxon>Dothideomycetes</taxon>
        <taxon>Dothideomycetidae</taxon>
        <taxon>Mycosphaerellales</taxon>
        <taxon>Mycosphaerellaceae</taxon>
        <taxon>Zymoseptoria</taxon>
    </lineage>
</organism>
<keyword evidence="1 4" id="KW-0238">DNA-binding</keyword>
<name>A0A0F4GUS5_9PEZI</name>
<evidence type="ECO:0000259" key="7">
    <source>
        <dbReference type="PROSITE" id="PS50071"/>
    </source>
</evidence>
<evidence type="ECO:0000256" key="4">
    <source>
        <dbReference type="PROSITE-ProRule" id="PRU00108"/>
    </source>
</evidence>
<feature type="compositionally biased region" description="Polar residues" evidence="6">
    <location>
        <begin position="376"/>
        <end position="385"/>
    </location>
</feature>
<keyword evidence="9" id="KW-1185">Reference proteome</keyword>
<dbReference type="AlphaFoldDB" id="A0A0F4GUS5"/>
<feature type="compositionally biased region" description="Low complexity" evidence="6">
    <location>
        <begin position="396"/>
        <end position="405"/>
    </location>
</feature>
<evidence type="ECO:0000256" key="1">
    <source>
        <dbReference type="ARBA" id="ARBA00023125"/>
    </source>
</evidence>
<dbReference type="PROSITE" id="PS50071">
    <property type="entry name" value="HOMEOBOX_2"/>
    <property type="match status" value="1"/>
</dbReference>
<feature type="compositionally biased region" description="Basic and acidic residues" evidence="6">
    <location>
        <begin position="457"/>
        <end position="472"/>
    </location>
</feature>
<proteinExistence type="predicted"/>
<keyword evidence="2 4" id="KW-0371">Homeobox</keyword>
<feature type="compositionally biased region" description="Basic and acidic residues" evidence="6">
    <location>
        <begin position="434"/>
        <end position="445"/>
    </location>
</feature>
<dbReference type="InterPro" id="IPR051000">
    <property type="entry name" value="Homeobox_DNA-bind_prot"/>
</dbReference>
<evidence type="ECO:0000256" key="5">
    <source>
        <dbReference type="RuleBase" id="RU000682"/>
    </source>
</evidence>
<comment type="subcellular location">
    <subcellularLocation>
        <location evidence="4 5">Nucleus</location>
    </subcellularLocation>
</comment>
<dbReference type="STRING" id="1047168.A0A0F4GUS5"/>
<dbReference type="InterPro" id="IPR009057">
    <property type="entry name" value="Homeodomain-like_sf"/>
</dbReference>
<dbReference type="Pfam" id="PF00046">
    <property type="entry name" value="Homeodomain"/>
    <property type="match status" value="1"/>
</dbReference>
<evidence type="ECO:0000313" key="8">
    <source>
        <dbReference type="EMBL" id="KJY01157.1"/>
    </source>
</evidence>
<evidence type="ECO:0000256" key="3">
    <source>
        <dbReference type="ARBA" id="ARBA00023242"/>
    </source>
</evidence>
<dbReference type="GO" id="GO:0000981">
    <property type="term" value="F:DNA-binding transcription factor activity, RNA polymerase II-specific"/>
    <property type="evidence" value="ECO:0007669"/>
    <property type="project" value="InterPro"/>
</dbReference>
<dbReference type="SUPFAM" id="SSF46689">
    <property type="entry name" value="Homeodomain-like"/>
    <property type="match status" value="1"/>
</dbReference>
<dbReference type="Proteomes" id="UP000033647">
    <property type="component" value="Unassembled WGS sequence"/>
</dbReference>
<keyword evidence="3 4" id="KW-0539">Nucleus</keyword>
<feature type="compositionally biased region" description="Basic and acidic residues" evidence="6">
    <location>
        <begin position="485"/>
        <end position="494"/>
    </location>
</feature>
<dbReference type="Gene3D" id="1.10.10.60">
    <property type="entry name" value="Homeodomain-like"/>
    <property type="match status" value="1"/>
</dbReference>
<dbReference type="InterPro" id="IPR017970">
    <property type="entry name" value="Homeobox_CS"/>
</dbReference>
<evidence type="ECO:0000256" key="2">
    <source>
        <dbReference type="ARBA" id="ARBA00023155"/>
    </source>
</evidence>
<feature type="domain" description="Homeobox" evidence="7">
    <location>
        <begin position="39"/>
        <end position="99"/>
    </location>
</feature>
<dbReference type="EMBL" id="LAFY01000293">
    <property type="protein sequence ID" value="KJY01157.1"/>
    <property type="molecule type" value="Genomic_DNA"/>
</dbReference>
<dbReference type="CDD" id="cd00086">
    <property type="entry name" value="homeodomain"/>
    <property type="match status" value="1"/>
</dbReference>
<feature type="region of interest" description="Disordered" evidence="6">
    <location>
        <begin position="300"/>
        <end position="319"/>
    </location>
</feature>
<accession>A0A0F4GUS5</accession>
<sequence length="531" mass="57538">MDALDATSSSASPVEESASHRNPADCIHHNQVANMDGRPMARQKRKRTSPEDQEILEAAYNRDPKPDKAARLELVKRVALGEKEVQIWFQNRRQSSRRKSRPLLPHEIAQYQMSRAGFEQNAATSSLNADGLVRYESGVDTESSRNDSPESSSASEIVASGAFAAREDHSGHHAGRDPATTAQQLEYDRTSIGSREGLRLDLQVTSAIRASASGPVPDTVQPTGYIANRRSAPSLRHSLSAQPHTASPLPERLDRQLKKASSFVRLSMNAEGKAEVITKDASSPSPPRSRQVVLLEYSTSGLSASPKPSNKSGLQRSFSGRAQDSRAWEFWCDKEARSELGSAAAKESSGSAAGAIGLLRTASGRNILGSLSAKRNSAFSRQVTSAKRPKLDGKRSSLQRSSTSLGLGGLQSKHDSSQAHLPKLKHSNSASSFRLKDNDSDKENWSPDGDEDASSQDYDRHRRPGQESDSRYSRGLGGAGIRGIEPSEKSKRIEDDPEADAELAAFMGGGRKSEDLDCVQGLLSLSQGNWR</sequence>
<comment type="caution">
    <text evidence="8">The sequence shown here is derived from an EMBL/GenBank/DDBJ whole genome shotgun (WGS) entry which is preliminary data.</text>
</comment>
<feature type="compositionally biased region" description="Basic and acidic residues" evidence="6">
    <location>
        <begin position="17"/>
        <end position="28"/>
    </location>
</feature>
<gene>
    <name evidence="8" type="ORF">TI39_contig301g00025</name>
</gene>
<evidence type="ECO:0000313" key="9">
    <source>
        <dbReference type="Proteomes" id="UP000033647"/>
    </source>
</evidence>
<dbReference type="InterPro" id="IPR001356">
    <property type="entry name" value="HD"/>
</dbReference>
<dbReference type="GO" id="GO:0005634">
    <property type="term" value="C:nucleus"/>
    <property type="evidence" value="ECO:0007669"/>
    <property type="project" value="UniProtKB-SubCell"/>
</dbReference>
<protein>
    <submittedName>
        <fullName evidence="8">Transcription factor homeobox like protein</fullName>
    </submittedName>
</protein>
<dbReference type="GO" id="GO:0030154">
    <property type="term" value="P:cell differentiation"/>
    <property type="evidence" value="ECO:0007669"/>
    <property type="project" value="TreeGrafter"/>
</dbReference>
<feature type="region of interest" description="Disordered" evidence="6">
    <location>
        <begin position="1"/>
        <end position="67"/>
    </location>
</feature>